<dbReference type="Gramene" id="rna40067">
    <property type="protein sequence ID" value="RHN45684.1"/>
    <property type="gene ID" value="gene40067"/>
</dbReference>
<dbReference type="AlphaFoldDB" id="A0A396H1V1"/>
<proteinExistence type="predicted"/>
<dbReference type="GO" id="GO:0004535">
    <property type="term" value="F:poly(A)-specific ribonuclease activity"/>
    <property type="evidence" value="ECO:0007669"/>
    <property type="project" value="UniProtKB-EC"/>
</dbReference>
<gene>
    <name evidence="1" type="ORF">MtrunA17_Chr7g0234011</name>
</gene>
<accession>A0A396H1V1</accession>
<dbReference type="EC" id="3.1.13.4" evidence="1"/>
<sequence>MCRLGLWEIDLAESLEKALECSFNDTEIHSERKPDIQWCNDNVINLDDF</sequence>
<organism evidence="1">
    <name type="scientific">Medicago truncatula</name>
    <name type="common">Barrel medic</name>
    <name type="synonym">Medicago tribuloides</name>
    <dbReference type="NCBI Taxonomy" id="3880"/>
    <lineage>
        <taxon>Eukaryota</taxon>
        <taxon>Viridiplantae</taxon>
        <taxon>Streptophyta</taxon>
        <taxon>Embryophyta</taxon>
        <taxon>Tracheophyta</taxon>
        <taxon>Spermatophyta</taxon>
        <taxon>Magnoliopsida</taxon>
        <taxon>eudicotyledons</taxon>
        <taxon>Gunneridae</taxon>
        <taxon>Pentapetalae</taxon>
        <taxon>rosids</taxon>
        <taxon>fabids</taxon>
        <taxon>Fabales</taxon>
        <taxon>Fabaceae</taxon>
        <taxon>Papilionoideae</taxon>
        <taxon>50 kb inversion clade</taxon>
        <taxon>NPAAA clade</taxon>
        <taxon>Hologalegina</taxon>
        <taxon>IRL clade</taxon>
        <taxon>Trifolieae</taxon>
        <taxon>Medicago</taxon>
    </lineage>
</organism>
<protein>
    <submittedName>
        <fullName evidence="1">Putative poly(A)-specific ribonuclease</fullName>
        <ecNumber evidence="1">3.1.13.4</ecNumber>
    </submittedName>
</protein>
<comment type="caution">
    <text evidence="1">The sequence shown here is derived from an EMBL/GenBank/DDBJ whole genome shotgun (WGS) entry which is preliminary data.</text>
</comment>
<dbReference type="EMBL" id="PSQE01000007">
    <property type="protein sequence ID" value="RHN45684.1"/>
    <property type="molecule type" value="Genomic_DNA"/>
</dbReference>
<keyword evidence="1" id="KW-0378">Hydrolase</keyword>
<name>A0A396H1V1_MEDTR</name>
<evidence type="ECO:0000313" key="1">
    <source>
        <dbReference type="EMBL" id="RHN45684.1"/>
    </source>
</evidence>
<dbReference type="Proteomes" id="UP000265566">
    <property type="component" value="Chromosome 7"/>
</dbReference>
<reference evidence="1" key="1">
    <citation type="journal article" date="2018" name="Nat. Plants">
        <title>Whole-genome landscape of Medicago truncatula symbiotic genes.</title>
        <authorList>
            <person name="Pecrix Y."/>
            <person name="Gamas P."/>
            <person name="Carrere S."/>
        </authorList>
    </citation>
    <scope>NUCLEOTIDE SEQUENCE</scope>
    <source>
        <tissue evidence="1">Leaves</tissue>
    </source>
</reference>